<dbReference type="PANTHER" id="PTHR47655:SF3">
    <property type="entry name" value="ZN(II)2CYS6 TRANSCRIPTION FACTOR (EUROFUNG)"/>
    <property type="match status" value="1"/>
</dbReference>
<evidence type="ECO:0000256" key="1">
    <source>
        <dbReference type="ARBA" id="ARBA00023242"/>
    </source>
</evidence>
<feature type="region of interest" description="Disordered" evidence="2">
    <location>
        <begin position="1"/>
        <end position="29"/>
    </location>
</feature>
<reference evidence="4 5" key="1">
    <citation type="submission" date="2017-10" db="EMBL/GenBank/DDBJ databases">
        <title>Development of genomic resources for the powdery mildew, Erysiphe pulchra.</title>
        <authorList>
            <person name="Wadl P.A."/>
            <person name="Mack B.M."/>
            <person name="Moore G."/>
            <person name="Beltz S.B."/>
        </authorList>
    </citation>
    <scope>NUCLEOTIDE SEQUENCE [LARGE SCALE GENOMIC DNA]</scope>
    <source>
        <strain evidence="4">Cflorida</strain>
    </source>
</reference>
<dbReference type="CDD" id="cd00067">
    <property type="entry name" value="GAL4"/>
    <property type="match status" value="1"/>
</dbReference>
<dbReference type="InterPro" id="IPR052783">
    <property type="entry name" value="Metabolic/Drug-Res_Regulator"/>
</dbReference>
<dbReference type="Pfam" id="PF00172">
    <property type="entry name" value="Zn_clus"/>
    <property type="match status" value="1"/>
</dbReference>
<dbReference type="GO" id="GO:0000981">
    <property type="term" value="F:DNA-binding transcription factor activity, RNA polymerase II-specific"/>
    <property type="evidence" value="ECO:0007669"/>
    <property type="project" value="InterPro"/>
</dbReference>
<accession>A0A2S4PNZ6</accession>
<dbReference type="PANTHER" id="PTHR47655">
    <property type="entry name" value="QUINIC ACID UTILIZATION ACTIVATOR"/>
    <property type="match status" value="1"/>
</dbReference>
<proteinExistence type="predicted"/>
<dbReference type="SUPFAM" id="SSF57701">
    <property type="entry name" value="Zn2/Cys6 DNA-binding domain"/>
    <property type="match status" value="1"/>
</dbReference>
<evidence type="ECO:0000256" key="2">
    <source>
        <dbReference type="SAM" id="MobiDB-lite"/>
    </source>
</evidence>
<gene>
    <name evidence="4" type="ORF">EPUL_004137</name>
</gene>
<name>A0A2S4PNZ6_9PEZI</name>
<evidence type="ECO:0000313" key="5">
    <source>
        <dbReference type="Proteomes" id="UP000237438"/>
    </source>
</evidence>
<sequence length="363" mass="41022">MAPKVIQSRTLKRQRSDCSDGEDSDTTPRKQYKRVSKACERCRLKKTKCDGEIPCQRCTNDMVVCCEGTRKKGRSKTVAESCVELLECQQNKLIAGHLKMYKIMVDAGIWSFGEVRKNIYGMPVVHDILEKLGIMRLGTEFPNGFPENADENRAFRRQLEAAKIEDITDKYKDEFQRITTQSSPPSLTHTDRESSIETCISEVKPSEEINFNTLTSSHVVNQILGFQQDFNISNWNFELGNIEKKEDSVAALAHLTMFSSTNTLSYDQKPQSTPKALLQSDIRAKNGIGTNHLITDFNSPVQSLPQTSIRSLAKNGNLINTQASFNDEQSLMSINLLDYMEPNDDIMSIGMKYIYDPYMGQGI</sequence>
<feature type="domain" description="Zn(2)-C6 fungal-type" evidence="3">
    <location>
        <begin position="38"/>
        <end position="65"/>
    </location>
</feature>
<dbReference type="GO" id="GO:0008270">
    <property type="term" value="F:zinc ion binding"/>
    <property type="evidence" value="ECO:0007669"/>
    <property type="project" value="InterPro"/>
</dbReference>
<dbReference type="EMBL" id="PEDP01001373">
    <property type="protein sequence ID" value="POS83760.1"/>
    <property type="molecule type" value="Genomic_DNA"/>
</dbReference>
<keyword evidence="5" id="KW-1185">Reference proteome</keyword>
<organism evidence="4 5">
    <name type="scientific">Erysiphe pulchra</name>
    <dbReference type="NCBI Taxonomy" id="225359"/>
    <lineage>
        <taxon>Eukaryota</taxon>
        <taxon>Fungi</taxon>
        <taxon>Dikarya</taxon>
        <taxon>Ascomycota</taxon>
        <taxon>Pezizomycotina</taxon>
        <taxon>Leotiomycetes</taxon>
        <taxon>Erysiphales</taxon>
        <taxon>Erysiphaceae</taxon>
        <taxon>Erysiphe</taxon>
    </lineage>
</organism>
<dbReference type="SMART" id="SM00066">
    <property type="entry name" value="GAL4"/>
    <property type="match status" value="1"/>
</dbReference>
<dbReference type="InterPro" id="IPR036864">
    <property type="entry name" value="Zn2-C6_fun-type_DNA-bd_sf"/>
</dbReference>
<evidence type="ECO:0000313" key="4">
    <source>
        <dbReference type="EMBL" id="POS83760.1"/>
    </source>
</evidence>
<dbReference type="AlphaFoldDB" id="A0A2S4PNZ6"/>
<protein>
    <recommendedName>
        <fullName evidence="3">Zn(2)-C6 fungal-type domain-containing protein</fullName>
    </recommendedName>
</protein>
<evidence type="ECO:0000259" key="3">
    <source>
        <dbReference type="PROSITE" id="PS50048"/>
    </source>
</evidence>
<dbReference type="Proteomes" id="UP000237438">
    <property type="component" value="Unassembled WGS sequence"/>
</dbReference>
<keyword evidence="1" id="KW-0539">Nucleus</keyword>
<dbReference type="Gene3D" id="4.10.240.10">
    <property type="entry name" value="Zn(2)-C6 fungal-type DNA-binding domain"/>
    <property type="match status" value="1"/>
</dbReference>
<dbReference type="PROSITE" id="PS00463">
    <property type="entry name" value="ZN2_CY6_FUNGAL_1"/>
    <property type="match status" value="1"/>
</dbReference>
<dbReference type="InterPro" id="IPR001138">
    <property type="entry name" value="Zn2Cys6_DnaBD"/>
</dbReference>
<dbReference type="STRING" id="225359.A0A2S4PNZ6"/>
<dbReference type="PROSITE" id="PS50048">
    <property type="entry name" value="ZN2_CY6_FUNGAL_2"/>
    <property type="match status" value="1"/>
</dbReference>
<comment type="caution">
    <text evidence="4">The sequence shown here is derived from an EMBL/GenBank/DDBJ whole genome shotgun (WGS) entry which is preliminary data.</text>
</comment>
<dbReference type="OrthoDB" id="4151048at2759"/>